<dbReference type="Pfam" id="PF04397">
    <property type="entry name" value="LytTR"/>
    <property type="match status" value="1"/>
</dbReference>
<keyword evidence="4" id="KW-0238">DNA-binding</keyword>
<keyword evidence="5" id="KW-1185">Reference proteome</keyword>
<dbReference type="Pfam" id="PF00072">
    <property type="entry name" value="Response_reg"/>
    <property type="match status" value="1"/>
</dbReference>
<dbReference type="InterPro" id="IPR046947">
    <property type="entry name" value="LytR-like"/>
</dbReference>
<dbReference type="GO" id="GO:0003677">
    <property type="term" value="F:DNA binding"/>
    <property type="evidence" value="ECO:0007669"/>
    <property type="project" value="UniProtKB-KW"/>
</dbReference>
<dbReference type="Proteomes" id="UP000256708">
    <property type="component" value="Unassembled WGS sequence"/>
</dbReference>
<feature type="domain" description="HTH LytTR-type" evidence="3">
    <location>
        <begin position="116"/>
        <end position="223"/>
    </location>
</feature>
<dbReference type="AlphaFoldDB" id="A0A3D8L9Z7"/>
<feature type="domain" description="Response regulatory" evidence="2">
    <location>
        <begin position="1"/>
        <end position="84"/>
    </location>
</feature>
<dbReference type="PANTHER" id="PTHR37299">
    <property type="entry name" value="TRANSCRIPTIONAL REGULATOR-RELATED"/>
    <property type="match status" value="1"/>
</dbReference>
<gene>
    <name evidence="4" type="ORF">DXT99_15775</name>
</gene>
<evidence type="ECO:0000256" key="1">
    <source>
        <dbReference type="PROSITE-ProRule" id="PRU00169"/>
    </source>
</evidence>
<keyword evidence="1" id="KW-0597">Phosphoprotein</keyword>
<protein>
    <submittedName>
        <fullName evidence="4">DNA-binding response regulator</fullName>
    </submittedName>
</protein>
<name>A0A3D8L9Z7_9BACT</name>
<dbReference type="InterPro" id="IPR011006">
    <property type="entry name" value="CheY-like_superfamily"/>
</dbReference>
<dbReference type="PROSITE" id="PS50930">
    <property type="entry name" value="HTH_LYTTR"/>
    <property type="match status" value="1"/>
</dbReference>
<evidence type="ECO:0000259" key="2">
    <source>
        <dbReference type="PROSITE" id="PS50110"/>
    </source>
</evidence>
<dbReference type="Gene3D" id="2.40.50.1020">
    <property type="entry name" value="LytTr DNA-binding domain"/>
    <property type="match status" value="1"/>
</dbReference>
<dbReference type="OrthoDB" id="646623at2"/>
<accession>A0A3D8L9Z7</accession>
<dbReference type="InterPro" id="IPR007492">
    <property type="entry name" value="LytTR_DNA-bd_dom"/>
</dbReference>
<organism evidence="4 5">
    <name type="scientific">Pontibacter diazotrophicus</name>
    <dbReference type="NCBI Taxonomy" id="1400979"/>
    <lineage>
        <taxon>Bacteria</taxon>
        <taxon>Pseudomonadati</taxon>
        <taxon>Bacteroidota</taxon>
        <taxon>Cytophagia</taxon>
        <taxon>Cytophagales</taxon>
        <taxon>Hymenobacteraceae</taxon>
        <taxon>Pontibacter</taxon>
    </lineage>
</organism>
<dbReference type="Gene3D" id="3.40.50.2300">
    <property type="match status" value="1"/>
</dbReference>
<reference evidence="5" key="1">
    <citation type="submission" date="2018-08" db="EMBL/GenBank/DDBJ databases">
        <authorList>
            <person name="Liu Z.-W."/>
            <person name="Du Z.-J."/>
        </authorList>
    </citation>
    <scope>NUCLEOTIDE SEQUENCE [LARGE SCALE GENOMIC DNA]</scope>
    <source>
        <strain evidence="5">H4X</strain>
    </source>
</reference>
<feature type="modified residue" description="4-aspartylphosphate" evidence="1">
    <location>
        <position position="24"/>
    </location>
</feature>
<dbReference type="EMBL" id="QRGR01000017">
    <property type="protein sequence ID" value="RDV14249.1"/>
    <property type="molecule type" value="Genomic_DNA"/>
</dbReference>
<dbReference type="InterPro" id="IPR001789">
    <property type="entry name" value="Sig_transdc_resp-reg_receiver"/>
</dbReference>
<dbReference type="GO" id="GO:0000156">
    <property type="term" value="F:phosphorelay response regulator activity"/>
    <property type="evidence" value="ECO:0007669"/>
    <property type="project" value="InterPro"/>
</dbReference>
<dbReference type="RefSeq" id="WP_115566540.1">
    <property type="nucleotide sequence ID" value="NZ_QRGR01000017.1"/>
</dbReference>
<dbReference type="PANTHER" id="PTHR37299:SF1">
    <property type="entry name" value="STAGE 0 SPORULATION PROTEIN A HOMOLOG"/>
    <property type="match status" value="1"/>
</dbReference>
<evidence type="ECO:0000259" key="3">
    <source>
        <dbReference type="PROSITE" id="PS50930"/>
    </source>
</evidence>
<proteinExistence type="predicted"/>
<evidence type="ECO:0000313" key="5">
    <source>
        <dbReference type="Proteomes" id="UP000256708"/>
    </source>
</evidence>
<comment type="caution">
    <text evidence="4">The sequence shown here is derived from an EMBL/GenBank/DDBJ whole genome shotgun (WGS) entry which is preliminary data.</text>
</comment>
<evidence type="ECO:0000313" key="4">
    <source>
        <dbReference type="EMBL" id="RDV14249.1"/>
    </source>
</evidence>
<dbReference type="SMART" id="SM00850">
    <property type="entry name" value="LytTR"/>
    <property type="match status" value="1"/>
</dbReference>
<dbReference type="SUPFAM" id="SSF52172">
    <property type="entry name" value="CheY-like"/>
    <property type="match status" value="1"/>
</dbReference>
<dbReference type="PROSITE" id="PS50110">
    <property type="entry name" value="RESPONSE_REGULATORY"/>
    <property type="match status" value="1"/>
</dbReference>
<sequence length="223" mass="25648">MPGSIKEALKWLELNSEPDLIFCDIHLSDGNSFEIFRRVDVKCPVIFTTAYNQYAIEAFKVNSIDYLLKPIMEEDVAKALKKYEALQRHHLKQGFGNLQGLIQTSQAPQPAARTRFSVKQGQTIRTVPTEEVACFLAEEGVTFLMTFPGKRFIVNTTLDQLEEQLDKAKFFRVNRQFIVGIEAVQEVQRYFKGRLILKLKPPLEMEQTVSTNRTAAFKQWLDL</sequence>